<evidence type="ECO:0000256" key="2">
    <source>
        <dbReference type="ARBA" id="ARBA00010261"/>
    </source>
</evidence>
<keyword evidence="3" id="KW-0813">Transport</keyword>
<accession>A0ABR0JYV7</accession>
<dbReference type="InterPro" id="IPR006806">
    <property type="entry name" value="NDUFA5"/>
</dbReference>
<dbReference type="PANTHER" id="PTHR12653:SF0">
    <property type="entry name" value="NADH DEHYDROGENASE [UBIQUINONE] 1 ALPHA SUBCOMPLEX SUBUNIT 5"/>
    <property type="match status" value="1"/>
</dbReference>
<keyword evidence="5" id="KW-0999">Mitochondrion inner membrane</keyword>
<evidence type="ECO:0000256" key="4">
    <source>
        <dbReference type="ARBA" id="ARBA00022660"/>
    </source>
</evidence>
<evidence type="ECO:0000256" key="5">
    <source>
        <dbReference type="ARBA" id="ARBA00022792"/>
    </source>
</evidence>
<proteinExistence type="inferred from homology"/>
<sequence length="239" mass="26823">MRPSSQLQATVKSAARYLEANTPTGLTGLPTHPSPRPALLFAYSRTLRKLQQLPKSSVYRQSCEALTKHRTNVLQEIKPPGHEEWLQRVRKAIEANPKAYGHLQREDGSIEFEQNSIQQKISWDGKVTRKDAEPAGPGTQTEAEQKGRRIDQDVAHEDKISAEGELPTISDLEVEPALTADQISEVENKIGAGLIEEVLQVAEGELMLVEEMFASRAWEDLEEQSPPGQWEYFDRGDRV</sequence>
<evidence type="ECO:0008006" key="12">
    <source>
        <dbReference type="Google" id="ProtNLM"/>
    </source>
</evidence>
<gene>
    <name evidence="10" type="ORF">LTR24_008840</name>
</gene>
<evidence type="ECO:0000313" key="10">
    <source>
        <dbReference type="EMBL" id="KAK5079906.1"/>
    </source>
</evidence>
<comment type="caution">
    <text evidence="10">The sequence shown here is derived from an EMBL/GenBank/DDBJ whole genome shotgun (WGS) entry which is preliminary data.</text>
</comment>
<protein>
    <recommendedName>
        <fullName evidence="12">NADH dehydrogenase [ubiquinone] 1 alpha subcomplex subunit 5</fullName>
    </recommendedName>
</protein>
<reference evidence="10 11" key="1">
    <citation type="submission" date="2023-08" db="EMBL/GenBank/DDBJ databases">
        <title>Black Yeasts Isolated from many extreme environments.</title>
        <authorList>
            <person name="Coleine C."/>
            <person name="Stajich J.E."/>
            <person name="Selbmann L."/>
        </authorList>
    </citation>
    <scope>NUCLEOTIDE SEQUENCE [LARGE SCALE GENOMIC DNA]</scope>
    <source>
        <strain evidence="10 11">CCFEE 5885</strain>
    </source>
</reference>
<evidence type="ECO:0000256" key="3">
    <source>
        <dbReference type="ARBA" id="ARBA00022448"/>
    </source>
</evidence>
<keyword evidence="8" id="KW-0472">Membrane</keyword>
<keyword evidence="6" id="KW-0249">Electron transport</keyword>
<keyword evidence="7" id="KW-0496">Mitochondrion</keyword>
<evidence type="ECO:0000256" key="7">
    <source>
        <dbReference type="ARBA" id="ARBA00023128"/>
    </source>
</evidence>
<dbReference type="Proteomes" id="UP001345013">
    <property type="component" value="Unassembled WGS sequence"/>
</dbReference>
<dbReference type="EMBL" id="JAVRRG010000165">
    <property type="protein sequence ID" value="KAK5079906.1"/>
    <property type="molecule type" value="Genomic_DNA"/>
</dbReference>
<keyword evidence="11" id="KW-1185">Reference proteome</keyword>
<evidence type="ECO:0000256" key="9">
    <source>
        <dbReference type="SAM" id="MobiDB-lite"/>
    </source>
</evidence>
<evidence type="ECO:0000256" key="1">
    <source>
        <dbReference type="ARBA" id="ARBA00004443"/>
    </source>
</evidence>
<evidence type="ECO:0000313" key="11">
    <source>
        <dbReference type="Proteomes" id="UP001345013"/>
    </source>
</evidence>
<evidence type="ECO:0000256" key="8">
    <source>
        <dbReference type="ARBA" id="ARBA00023136"/>
    </source>
</evidence>
<comment type="subcellular location">
    <subcellularLocation>
        <location evidence="1">Mitochondrion inner membrane</location>
        <topology evidence="1">Peripheral membrane protein</topology>
        <orientation evidence="1">Matrix side</orientation>
    </subcellularLocation>
</comment>
<dbReference type="PANTHER" id="PTHR12653">
    <property type="entry name" value="NADH-UBIQUINONE OXIDOREDUCTASE 13 KD-B SUBUNIT"/>
    <property type="match status" value="1"/>
</dbReference>
<keyword evidence="4" id="KW-0679">Respiratory chain</keyword>
<organism evidence="10 11">
    <name type="scientific">Lithohypha guttulata</name>
    <dbReference type="NCBI Taxonomy" id="1690604"/>
    <lineage>
        <taxon>Eukaryota</taxon>
        <taxon>Fungi</taxon>
        <taxon>Dikarya</taxon>
        <taxon>Ascomycota</taxon>
        <taxon>Pezizomycotina</taxon>
        <taxon>Eurotiomycetes</taxon>
        <taxon>Chaetothyriomycetidae</taxon>
        <taxon>Chaetothyriales</taxon>
        <taxon>Trichomeriaceae</taxon>
        <taxon>Lithohypha</taxon>
    </lineage>
</organism>
<dbReference type="Pfam" id="PF04716">
    <property type="entry name" value="ETC_C1_NDUFA5"/>
    <property type="match status" value="1"/>
</dbReference>
<evidence type="ECO:0000256" key="6">
    <source>
        <dbReference type="ARBA" id="ARBA00022982"/>
    </source>
</evidence>
<comment type="similarity">
    <text evidence="2">Belongs to the complex I NDUFA5 subunit family.</text>
</comment>
<name>A0ABR0JYV7_9EURO</name>
<feature type="region of interest" description="Disordered" evidence="9">
    <location>
        <begin position="125"/>
        <end position="151"/>
    </location>
</feature>